<organism evidence="2 3">
    <name type="scientific">Dentiscutata erythropus</name>
    <dbReference type="NCBI Taxonomy" id="1348616"/>
    <lineage>
        <taxon>Eukaryota</taxon>
        <taxon>Fungi</taxon>
        <taxon>Fungi incertae sedis</taxon>
        <taxon>Mucoromycota</taxon>
        <taxon>Glomeromycotina</taxon>
        <taxon>Glomeromycetes</taxon>
        <taxon>Diversisporales</taxon>
        <taxon>Gigasporaceae</taxon>
        <taxon>Dentiscutata</taxon>
    </lineage>
</organism>
<dbReference type="OrthoDB" id="2465376at2759"/>
<feature type="coiled-coil region" evidence="1">
    <location>
        <begin position="52"/>
        <end position="79"/>
    </location>
</feature>
<proteinExistence type="predicted"/>
<dbReference type="Proteomes" id="UP000789405">
    <property type="component" value="Unassembled WGS sequence"/>
</dbReference>
<protein>
    <submittedName>
        <fullName evidence="2">13680_t:CDS:1</fullName>
    </submittedName>
</protein>
<reference evidence="2" key="1">
    <citation type="submission" date="2021-06" db="EMBL/GenBank/DDBJ databases">
        <authorList>
            <person name="Kallberg Y."/>
            <person name="Tangrot J."/>
            <person name="Rosling A."/>
        </authorList>
    </citation>
    <scope>NUCLEOTIDE SEQUENCE</scope>
    <source>
        <strain evidence="2">MA453B</strain>
    </source>
</reference>
<evidence type="ECO:0000256" key="1">
    <source>
        <dbReference type="SAM" id="Coils"/>
    </source>
</evidence>
<accession>A0A9N8ZY39</accession>
<keyword evidence="1" id="KW-0175">Coiled coil</keyword>
<name>A0A9N8ZY39_9GLOM</name>
<comment type="caution">
    <text evidence="2">The sequence shown here is derived from an EMBL/GenBank/DDBJ whole genome shotgun (WGS) entry which is preliminary data.</text>
</comment>
<dbReference type="AlphaFoldDB" id="A0A9N8ZY39"/>
<gene>
    <name evidence="2" type="ORF">DERYTH_LOCUS3403</name>
</gene>
<dbReference type="EMBL" id="CAJVPY010001196">
    <property type="protein sequence ID" value="CAG8511377.1"/>
    <property type="molecule type" value="Genomic_DNA"/>
</dbReference>
<sequence>MSRRTEDITCPTIANIYTHVSNLTKVTSELSTNTQELTTKLLDFQMNQEKTNTEFLTILDKIQNQIKKLENSKYSTELDHKLSQIVDTIGEKITKDVEVIDSDMTGFVDEVVNKAFDKVMSEINKSTEKALNEVKDDDDNYIDKDAEEAHYLPVLREQIHIKINQHLDWAKNKQKRKFSIAKDIGREYIYNLEETPVAPHNRDVTEEYVKFFLRELKKNLKTYSNPSKLQENVIALCHSQHRCRASELTFLHPFKDVLKILQIDCTSPEISEDEAEASSKKRGRKKLHVSEMAFRSKEAIHIIKQIDHAIRVDKSGKRSSATKIPKFKINKLPPWAVCRGAIRTSSSASGFSSSDLAITLEI</sequence>
<keyword evidence="3" id="KW-1185">Reference proteome</keyword>
<evidence type="ECO:0000313" key="3">
    <source>
        <dbReference type="Proteomes" id="UP000789405"/>
    </source>
</evidence>
<evidence type="ECO:0000313" key="2">
    <source>
        <dbReference type="EMBL" id="CAG8511377.1"/>
    </source>
</evidence>